<dbReference type="InterPro" id="IPR008594">
    <property type="entry name" value="DcpS/DCS2"/>
</dbReference>
<protein>
    <recommendedName>
        <fullName evidence="2">m7GpppX diphosphatase</fullName>
        <ecNumber evidence="1">3.6.1.59</ecNumber>
    </recommendedName>
    <alternativeName>
        <fullName evidence="4">Decapping scavenger enzyme</fullName>
    </alternativeName>
    <alternativeName>
        <fullName evidence="3">Scavenger mRNA-decapping enzyme DcpS</fullName>
    </alternativeName>
</protein>
<dbReference type="Pfam" id="PF05652">
    <property type="entry name" value="DcpS"/>
    <property type="match status" value="1"/>
</dbReference>
<sequence>MDIMAADEIKITDDTKICNDLKGFKFKEILGEDATRKITFVLLDVNNCNDQAVLIVEKTPFPMDEQDWNTIVSQCSLETLSMNDIYSNHILFPPEKFSGNNLYFFHIFYYLIIFFEII</sequence>
<evidence type="ECO:0000313" key="6">
    <source>
        <dbReference type="EMBL" id="VDN84897.1"/>
    </source>
</evidence>
<accession>A0A0N4T6B0</accession>
<evidence type="ECO:0000313" key="8">
    <source>
        <dbReference type="WBParaSite" id="BPAG_0000374301-mRNA-1"/>
    </source>
</evidence>
<dbReference type="Gene3D" id="3.30.200.40">
    <property type="entry name" value="Scavenger mRNA decapping enzyme, N-terminal domain"/>
    <property type="match status" value="1"/>
</dbReference>
<comment type="catalytic activity">
    <reaction evidence="5">
        <text>a 5'-end (N(7)-methyl 5'-triphosphoguanosine)-ribonucleoside in mRNA + H2O = N(7)-methyl-GMP + a 5'-end diphospho-ribonucleoside in mRNA + 2 H(+)</text>
        <dbReference type="Rhea" id="RHEA:65388"/>
        <dbReference type="Rhea" id="RHEA-COMP:17165"/>
        <dbReference type="Rhea" id="RHEA-COMP:17167"/>
        <dbReference type="ChEBI" id="CHEBI:15377"/>
        <dbReference type="ChEBI" id="CHEBI:15378"/>
        <dbReference type="ChEBI" id="CHEBI:58285"/>
        <dbReference type="ChEBI" id="CHEBI:156461"/>
        <dbReference type="ChEBI" id="CHEBI:167616"/>
        <dbReference type="EC" id="3.6.1.59"/>
    </reaction>
</comment>
<dbReference type="AlphaFoldDB" id="A0A0N4T6B0"/>
<dbReference type="EC" id="3.6.1.59" evidence="1"/>
<dbReference type="SUPFAM" id="SSF102860">
    <property type="entry name" value="mRNA decapping enzyme DcpS N-terminal domain"/>
    <property type="match status" value="1"/>
</dbReference>
<gene>
    <name evidence="6" type="ORF">BPAG_LOCUS3711</name>
</gene>
<keyword evidence="7" id="KW-1185">Reference proteome</keyword>
<reference evidence="8" key="1">
    <citation type="submission" date="2017-02" db="UniProtKB">
        <authorList>
            <consortium name="WormBaseParasite"/>
        </authorList>
    </citation>
    <scope>IDENTIFICATION</scope>
</reference>
<proteinExistence type="predicted"/>
<organism evidence="8">
    <name type="scientific">Brugia pahangi</name>
    <name type="common">Filarial nematode worm</name>
    <dbReference type="NCBI Taxonomy" id="6280"/>
    <lineage>
        <taxon>Eukaryota</taxon>
        <taxon>Metazoa</taxon>
        <taxon>Ecdysozoa</taxon>
        <taxon>Nematoda</taxon>
        <taxon>Chromadorea</taxon>
        <taxon>Rhabditida</taxon>
        <taxon>Spirurina</taxon>
        <taxon>Spiruromorpha</taxon>
        <taxon>Filarioidea</taxon>
        <taxon>Onchocercidae</taxon>
        <taxon>Brugia</taxon>
    </lineage>
</organism>
<dbReference type="STRING" id="6280.A0A0N4T6B0"/>
<dbReference type="EMBL" id="UZAD01001255">
    <property type="protein sequence ID" value="VDN84897.1"/>
    <property type="molecule type" value="Genomic_DNA"/>
</dbReference>
<dbReference type="InterPro" id="IPR011145">
    <property type="entry name" value="Scavenger_mRNA_decap_enz_N"/>
</dbReference>
<name>A0A0N4T6B0_BRUPA</name>
<evidence type="ECO:0000256" key="2">
    <source>
        <dbReference type="ARBA" id="ARBA00015636"/>
    </source>
</evidence>
<dbReference type="Proteomes" id="UP000278627">
    <property type="component" value="Unassembled WGS sequence"/>
</dbReference>
<evidence type="ECO:0000256" key="3">
    <source>
        <dbReference type="ARBA" id="ARBA00029885"/>
    </source>
</evidence>
<dbReference type="GO" id="GO:0005634">
    <property type="term" value="C:nucleus"/>
    <property type="evidence" value="ECO:0007669"/>
    <property type="project" value="TreeGrafter"/>
</dbReference>
<reference evidence="6 7" key="2">
    <citation type="submission" date="2018-11" db="EMBL/GenBank/DDBJ databases">
        <authorList>
            <consortium name="Pathogen Informatics"/>
        </authorList>
    </citation>
    <scope>NUCLEOTIDE SEQUENCE [LARGE SCALE GENOMIC DNA]</scope>
</reference>
<dbReference type="PANTHER" id="PTHR12978">
    <property type="entry name" value="HISTIDINE TRIAD HIT PROTEIN MEMBER"/>
    <property type="match status" value="1"/>
</dbReference>
<dbReference type="GO" id="GO:0000340">
    <property type="term" value="F:RNA 7-methylguanosine cap binding"/>
    <property type="evidence" value="ECO:0007669"/>
    <property type="project" value="TreeGrafter"/>
</dbReference>
<dbReference type="GO" id="GO:0000290">
    <property type="term" value="P:deadenylation-dependent decapping of nuclear-transcribed mRNA"/>
    <property type="evidence" value="ECO:0007669"/>
    <property type="project" value="InterPro"/>
</dbReference>
<evidence type="ECO:0000256" key="1">
    <source>
        <dbReference type="ARBA" id="ARBA00012520"/>
    </source>
</evidence>
<dbReference type="GO" id="GO:0000932">
    <property type="term" value="C:P-body"/>
    <property type="evidence" value="ECO:0007669"/>
    <property type="project" value="TreeGrafter"/>
</dbReference>
<dbReference type="PANTHER" id="PTHR12978:SF0">
    <property type="entry name" value="M7GPPPX DIPHOSPHATASE"/>
    <property type="match status" value="1"/>
</dbReference>
<evidence type="ECO:0000256" key="4">
    <source>
        <dbReference type="ARBA" id="ARBA00030609"/>
    </source>
</evidence>
<evidence type="ECO:0000313" key="7">
    <source>
        <dbReference type="Proteomes" id="UP000278627"/>
    </source>
</evidence>
<dbReference type="WBParaSite" id="BPAG_0000374301-mRNA-1">
    <property type="protein sequence ID" value="BPAG_0000374301-mRNA-1"/>
    <property type="gene ID" value="BPAG_0000374301"/>
</dbReference>
<dbReference type="GO" id="GO:0140932">
    <property type="term" value="F:5'-(N(7)-methyl 5'-triphosphoguanosine)-[mRNA] diphosphatase activity"/>
    <property type="evidence" value="ECO:0007669"/>
    <property type="project" value="UniProtKB-EC"/>
</dbReference>
<evidence type="ECO:0000256" key="5">
    <source>
        <dbReference type="ARBA" id="ARBA00048222"/>
    </source>
</evidence>